<evidence type="ECO:0000256" key="3">
    <source>
        <dbReference type="ARBA" id="ARBA00023163"/>
    </source>
</evidence>
<dbReference type="InterPro" id="IPR009057">
    <property type="entry name" value="Homeodomain-like_sf"/>
</dbReference>
<evidence type="ECO:0000313" key="7">
    <source>
        <dbReference type="Proteomes" id="UP001058602"/>
    </source>
</evidence>
<organism evidence="6 7">
    <name type="scientific">Vibrio japonicus</name>
    <dbReference type="NCBI Taxonomy" id="1824638"/>
    <lineage>
        <taxon>Bacteria</taxon>
        <taxon>Pseudomonadati</taxon>
        <taxon>Pseudomonadota</taxon>
        <taxon>Gammaproteobacteria</taxon>
        <taxon>Vibrionales</taxon>
        <taxon>Vibrionaceae</taxon>
        <taxon>Vibrio</taxon>
    </lineage>
</organism>
<dbReference type="PROSITE" id="PS51464">
    <property type="entry name" value="SIS"/>
    <property type="match status" value="1"/>
</dbReference>
<dbReference type="Pfam" id="PF01418">
    <property type="entry name" value="HTH_6"/>
    <property type="match status" value="1"/>
</dbReference>
<dbReference type="Proteomes" id="UP001058602">
    <property type="component" value="Chromosome 2"/>
</dbReference>
<dbReference type="SUPFAM" id="SSF53697">
    <property type="entry name" value="SIS domain"/>
    <property type="match status" value="1"/>
</dbReference>
<reference evidence="6" key="1">
    <citation type="submission" date="2022-07" db="EMBL/GenBank/DDBJ databases">
        <title>Complete genome of Vibrio japonicus strain JCM 31412T and phylogenomic assessment of the Nereis clade of the genus Vibrio.</title>
        <authorList>
            <person name="Shlafstein M.D."/>
            <person name="Emsley S.A."/>
            <person name="Ushijima B."/>
            <person name="Videau P."/>
            <person name="Saw J.H."/>
        </authorList>
    </citation>
    <scope>NUCLEOTIDE SEQUENCE</scope>
    <source>
        <strain evidence="6">JCM 31412</strain>
    </source>
</reference>
<dbReference type="RefSeq" id="WP_257085811.1">
    <property type="nucleotide sequence ID" value="NZ_CP102097.1"/>
</dbReference>
<dbReference type="SUPFAM" id="SSF46689">
    <property type="entry name" value="Homeodomain-like"/>
    <property type="match status" value="1"/>
</dbReference>
<protein>
    <submittedName>
        <fullName evidence="6">MurR/RpiR family transcriptional regulator</fullName>
    </submittedName>
</protein>
<evidence type="ECO:0000259" key="5">
    <source>
        <dbReference type="PROSITE" id="PS51464"/>
    </source>
</evidence>
<dbReference type="CDD" id="cd05013">
    <property type="entry name" value="SIS_RpiR"/>
    <property type="match status" value="1"/>
</dbReference>
<keyword evidence="2" id="KW-0238">DNA-binding</keyword>
<dbReference type="InterPro" id="IPR047640">
    <property type="entry name" value="RpiR-like"/>
</dbReference>
<dbReference type="InterPro" id="IPR000281">
    <property type="entry name" value="HTH_RpiR"/>
</dbReference>
<dbReference type="InterPro" id="IPR046348">
    <property type="entry name" value="SIS_dom_sf"/>
</dbReference>
<dbReference type="InterPro" id="IPR036388">
    <property type="entry name" value="WH-like_DNA-bd_sf"/>
</dbReference>
<evidence type="ECO:0000256" key="1">
    <source>
        <dbReference type="ARBA" id="ARBA00023015"/>
    </source>
</evidence>
<dbReference type="Pfam" id="PF01380">
    <property type="entry name" value="SIS"/>
    <property type="match status" value="1"/>
</dbReference>
<evidence type="ECO:0000259" key="4">
    <source>
        <dbReference type="PROSITE" id="PS51071"/>
    </source>
</evidence>
<keyword evidence="1" id="KW-0805">Transcription regulation</keyword>
<dbReference type="Gene3D" id="1.10.10.10">
    <property type="entry name" value="Winged helix-like DNA-binding domain superfamily/Winged helix DNA-binding domain"/>
    <property type="match status" value="1"/>
</dbReference>
<dbReference type="PROSITE" id="PS51071">
    <property type="entry name" value="HTH_RPIR"/>
    <property type="match status" value="1"/>
</dbReference>
<dbReference type="EMBL" id="CP102097">
    <property type="protein sequence ID" value="UUM32091.1"/>
    <property type="molecule type" value="Genomic_DNA"/>
</dbReference>
<dbReference type="PANTHER" id="PTHR30514:SF1">
    <property type="entry name" value="HTH-TYPE TRANSCRIPTIONAL REGULATOR HEXR-RELATED"/>
    <property type="match status" value="1"/>
</dbReference>
<dbReference type="PANTHER" id="PTHR30514">
    <property type="entry name" value="GLUCOKINASE"/>
    <property type="match status" value="1"/>
</dbReference>
<keyword evidence="3" id="KW-0804">Transcription</keyword>
<accession>A0ABY5LME1</accession>
<evidence type="ECO:0000313" key="6">
    <source>
        <dbReference type="EMBL" id="UUM32091.1"/>
    </source>
</evidence>
<evidence type="ECO:0000256" key="2">
    <source>
        <dbReference type="ARBA" id="ARBA00023125"/>
    </source>
</evidence>
<feature type="domain" description="SIS" evidence="5">
    <location>
        <begin position="125"/>
        <end position="265"/>
    </location>
</feature>
<keyword evidence="7" id="KW-1185">Reference proteome</keyword>
<proteinExistence type="predicted"/>
<name>A0ABY5LME1_9VIBR</name>
<dbReference type="InterPro" id="IPR035472">
    <property type="entry name" value="RpiR-like_SIS"/>
</dbReference>
<gene>
    <name evidence="6" type="ORF">NP165_17485</name>
</gene>
<dbReference type="Gene3D" id="3.40.50.10490">
    <property type="entry name" value="Glucose-6-phosphate isomerase like protein, domain 1"/>
    <property type="match status" value="1"/>
</dbReference>
<sequence>MNAPSQVNLLSRLRYGMEGFSPKLKKVADFIVSNADSAQYLTITELARETMTSEATVIRLCRDLGFKGYSDFRMALAIEISQPKAVKTSDAPKEEGDRVDSATQSAITSLQDTSALIDRKQIDRICKMIHEADNIHCVGVGASSIVGRYLSFRLTRIGKNSTMFEDTHIAAMRAIKSKPNYLWFAISSSGSTKDVVYAATRAKSQQSPVVSLTNIRHSPLSVTSDEVLVAARPEGPLTGGAFASKVSALLLVDILINQLVAEYEEYAESVKDTAEVTMAFMV</sequence>
<dbReference type="InterPro" id="IPR001347">
    <property type="entry name" value="SIS_dom"/>
</dbReference>
<feature type="domain" description="HTH rpiR-type" evidence="4">
    <location>
        <begin position="7"/>
        <end position="83"/>
    </location>
</feature>